<evidence type="ECO:0000313" key="3">
    <source>
        <dbReference type="Proteomes" id="UP000178449"/>
    </source>
</evidence>
<dbReference type="EMBL" id="MFNE01000026">
    <property type="protein sequence ID" value="OGG95273.1"/>
    <property type="molecule type" value="Genomic_DNA"/>
</dbReference>
<gene>
    <name evidence="2" type="ORF">A2527_08875</name>
</gene>
<organism evidence="2 3">
    <name type="scientific">Candidatus Lambdaproteobacteria bacterium RIFOXYD2_FULL_50_16</name>
    <dbReference type="NCBI Taxonomy" id="1817772"/>
    <lineage>
        <taxon>Bacteria</taxon>
        <taxon>Pseudomonadati</taxon>
        <taxon>Pseudomonadota</taxon>
        <taxon>Candidatus Lambdaproteobacteria</taxon>
    </lineage>
</organism>
<name>A0A1F6GAY4_9PROT</name>
<sequence>MDQLAKLVKKGEMEQGEKTKFNQELKEASDGFEEIMVKKMITSMRANTFKVGMIDGGPGEEIFQDMLDDNYSKLIVSSGSLGLSDLLYQQNKK</sequence>
<reference evidence="2 3" key="1">
    <citation type="journal article" date="2016" name="Nat. Commun.">
        <title>Thousands of microbial genomes shed light on interconnected biogeochemical processes in an aquifer system.</title>
        <authorList>
            <person name="Anantharaman K."/>
            <person name="Brown C.T."/>
            <person name="Hug L.A."/>
            <person name="Sharon I."/>
            <person name="Castelle C.J."/>
            <person name="Probst A.J."/>
            <person name="Thomas B.C."/>
            <person name="Singh A."/>
            <person name="Wilkins M.J."/>
            <person name="Karaoz U."/>
            <person name="Brodie E.L."/>
            <person name="Williams K.H."/>
            <person name="Hubbard S.S."/>
            <person name="Banfield J.F."/>
        </authorList>
    </citation>
    <scope>NUCLEOTIDE SEQUENCE [LARGE SCALE GENOMIC DNA]</scope>
</reference>
<dbReference type="STRING" id="1817772.A2527_08875"/>
<dbReference type="Proteomes" id="UP000178449">
    <property type="component" value="Unassembled WGS sequence"/>
</dbReference>
<proteinExistence type="predicted"/>
<accession>A0A1F6GAY4</accession>
<evidence type="ECO:0000313" key="2">
    <source>
        <dbReference type="EMBL" id="OGG95273.1"/>
    </source>
</evidence>
<evidence type="ECO:0000259" key="1">
    <source>
        <dbReference type="Pfam" id="PF10135"/>
    </source>
</evidence>
<comment type="caution">
    <text evidence="2">The sequence shown here is derived from an EMBL/GenBank/DDBJ whole genome shotgun (WGS) entry which is preliminary data.</text>
</comment>
<dbReference type="Pfam" id="PF10135">
    <property type="entry name" value="Rod-binding"/>
    <property type="match status" value="1"/>
</dbReference>
<dbReference type="AlphaFoldDB" id="A0A1F6GAY4"/>
<protein>
    <recommendedName>
        <fullName evidence="1">Flagellar protein FlgJ N-terminal domain-containing protein</fullName>
    </recommendedName>
</protein>
<dbReference type="InterPro" id="IPR019301">
    <property type="entry name" value="Flagellar_prot_FlgJ_N"/>
</dbReference>
<feature type="domain" description="Flagellar protein FlgJ N-terminal" evidence="1">
    <location>
        <begin position="43"/>
        <end position="90"/>
    </location>
</feature>